<sequence length="250" mass="27196">MAQRVLLRPAMRSRATASISAAAQATTPVKIILQGRRLEVTPAIRQYVEEKITRAVHHYSGGIKHIDVTLSARGGDTGTHGARQQKVDVTIHTVRSGVVRVEDAEASLYASIDTVADKVTRKLKKMKDLAIHKGTWPGRAGPRDNSEEQEYKEWLESVAVETMTASFDEEQTRAAELVHLSRGAASGIPDSVLRSKVLRVDAMPVDDAIDAMEAVGHAFFLFRDAKSGDVNVVYKRAAGGYGVLVPEPEA</sequence>
<accession>A0A0D2NHE8</accession>
<dbReference type="STRING" id="145388.A0A0D2NHE8"/>
<dbReference type="PANTHER" id="PTHR33231">
    <property type="entry name" value="30S RIBOSOMAL PROTEIN"/>
    <property type="match status" value="1"/>
</dbReference>
<dbReference type="RefSeq" id="XP_013903455.1">
    <property type="nucleotide sequence ID" value="XM_014048001.1"/>
</dbReference>
<dbReference type="CDD" id="cd00552">
    <property type="entry name" value="RaiA"/>
    <property type="match status" value="1"/>
</dbReference>
<keyword evidence="3" id="KW-0687">Ribonucleoprotein</keyword>
<proteinExistence type="predicted"/>
<keyword evidence="1" id="KW-0810">Translation regulation</keyword>
<dbReference type="SUPFAM" id="SSF69754">
    <property type="entry name" value="Ribosome binding protein Y (YfiA homologue)"/>
    <property type="match status" value="1"/>
</dbReference>
<dbReference type="Gene3D" id="3.30.160.100">
    <property type="entry name" value="Ribosome hibernation promotion factor-like"/>
    <property type="match status" value="1"/>
</dbReference>
<evidence type="ECO:0000313" key="4">
    <source>
        <dbReference type="Proteomes" id="UP000054498"/>
    </source>
</evidence>
<dbReference type="PANTHER" id="PTHR33231:SF1">
    <property type="entry name" value="30S RIBOSOMAL PROTEIN"/>
    <property type="match status" value="1"/>
</dbReference>
<dbReference type="InterPro" id="IPR038416">
    <property type="entry name" value="Ribosom_S30AE_C_sf"/>
</dbReference>
<dbReference type="KEGG" id="mng:MNEG_3524"/>
<gene>
    <name evidence="3" type="ORF">MNEG_3524</name>
</gene>
<name>A0A0D2NHE8_9CHLO</name>
<keyword evidence="4" id="KW-1185">Reference proteome</keyword>
<dbReference type="Pfam" id="PF02482">
    <property type="entry name" value="Ribosomal_S30AE"/>
    <property type="match status" value="1"/>
</dbReference>
<reference evidence="3 4" key="1">
    <citation type="journal article" date="2013" name="BMC Genomics">
        <title>Reconstruction of the lipid metabolism for the microalga Monoraphidium neglectum from its genome sequence reveals characteristics suitable for biofuel production.</title>
        <authorList>
            <person name="Bogen C."/>
            <person name="Al-Dilaimi A."/>
            <person name="Albersmeier A."/>
            <person name="Wichmann J."/>
            <person name="Grundmann M."/>
            <person name="Rupp O."/>
            <person name="Lauersen K.J."/>
            <person name="Blifernez-Klassen O."/>
            <person name="Kalinowski J."/>
            <person name="Goesmann A."/>
            <person name="Mussgnug J.H."/>
            <person name="Kruse O."/>
        </authorList>
    </citation>
    <scope>NUCLEOTIDE SEQUENCE [LARGE SCALE GENOMIC DNA]</scope>
    <source>
        <strain evidence="3 4">SAG 48.87</strain>
    </source>
</reference>
<dbReference type="Proteomes" id="UP000054498">
    <property type="component" value="Unassembled WGS sequence"/>
</dbReference>
<dbReference type="AlphaFoldDB" id="A0A0D2NHE8"/>
<dbReference type="GO" id="GO:0043024">
    <property type="term" value="F:ribosomal small subunit binding"/>
    <property type="evidence" value="ECO:0007669"/>
    <property type="project" value="TreeGrafter"/>
</dbReference>
<dbReference type="GO" id="GO:0022627">
    <property type="term" value="C:cytosolic small ribosomal subunit"/>
    <property type="evidence" value="ECO:0007669"/>
    <property type="project" value="TreeGrafter"/>
</dbReference>
<dbReference type="OrthoDB" id="10253151at2759"/>
<dbReference type="InterPro" id="IPR050574">
    <property type="entry name" value="HPF/YfiA_ribosome-assoc"/>
</dbReference>
<organism evidence="3 4">
    <name type="scientific">Monoraphidium neglectum</name>
    <dbReference type="NCBI Taxonomy" id="145388"/>
    <lineage>
        <taxon>Eukaryota</taxon>
        <taxon>Viridiplantae</taxon>
        <taxon>Chlorophyta</taxon>
        <taxon>core chlorophytes</taxon>
        <taxon>Chlorophyceae</taxon>
        <taxon>CS clade</taxon>
        <taxon>Sphaeropleales</taxon>
        <taxon>Selenastraceae</taxon>
        <taxon>Monoraphidium</taxon>
    </lineage>
</organism>
<dbReference type="InterPro" id="IPR032528">
    <property type="entry name" value="Ribosom_S30AE_C"/>
</dbReference>
<dbReference type="EMBL" id="KK100665">
    <property type="protein sequence ID" value="KIZ04436.1"/>
    <property type="molecule type" value="Genomic_DNA"/>
</dbReference>
<dbReference type="Gene3D" id="3.30.505.50">
    <property type="entry name" value="Sigma 54 modulation/S30EA ribosomal protein, C-terminal domain"/>
    <property type="match status" value="1"/>
</dbReference>
<protein>
    <submittedName>
        <fullName evidence="3">30S ribosomal protein 1</fullName>
    </submittedName>
</protein>
<evidence type="ECO:0000313" key="3">
    <source>
        <dbReference type="EMBL" id="KIZ04436.1"/>
    </source>
</evidence>
<evidence type="ECO:0000256" key="1">
    <source>
        <dbReference type="ARBA" id="ARBA00022845"/>
    </source>
</evidence>
<dbReference type="InterPro" id="IPR003489">
    <property type="entry name" value="RHF/RaiA"/>
</dbReference>
<dbReference type="NCBIfam" id="TIGR00741">
    <property type="entry name" value="yfiA"/>
    <property type="match status" value="1"/>
</dbReference>
<feature type="domain" description="Sigma 54 modulation/S30EA ribosomal protein C-terminal" evidence="2">
    <location>
        <begin position="190"/>
        <end position="243"/>
    </location>
</feature>
<dbReference type="GeneID" id="25736402"/>
<dbReference type="Pfam" id="PF16321">
    <property type="entry name" value="Ribosom_S30AE_C"/>
    <property type="match status" value="1"/>
</dbReference>
<keyword evidence="3" id="KW-0689">Ribosomal protein</keyword>
<dbReference type="GO" id="GO:0045900">
    <property type="term" value="P:negative regulation of translational elongation"/>
    <property type="evidence" value="ECO:0007669"/>
    <property type="project" value="TreeGrafter"/>
</dbReference>
<dbReference type="InterPro" id="IPR036567">
    <property type="entry name" value="RHF-like"/>
</dbReference>
<evidence type="ECO:0000259" key="2">
    <source>
        <dbReference type="Pfam" id="PF16321"/>
    </source>
</evidence>